<dbReference type="PANTHER" id="PTHR47234">
    <property type="match status" value="1"/>
</dbReference>
<accession>A0ABU3Q8V5</accession>
<organism evidence="5 6">
    <name type="scientific">Sphingosinicella rhizophila</name>
    <dbReference type="NCBI Taxonomy" id="3050082"/>
    <lineage>
        <taxon>Bacteria</taxon>
        <taxon>Pseudomonadati</taxon>
        <taxon>Pseudomonadota</taxon>
        <taxon>Alphaproteobacteria</taxon>
        <taxon>Sphingomonadales</taxon>
        <taxon>Sphingosinicellaceae</taxon>
        <taxon>Sphingosinicella</taxon>
    </lineage>
</organism>
<dbReference type="EMBL" id="JAVUPU010000006">
    <property type="protein sequence ID" value="MDT9599831.1"/>
    <property type="molecule type" value="Genomic_DNA"/>
</dbReference>
<name>A0ABU3Q8V5_9SPHN</name>
<dbReference type="InterPro" id="IPR036942">
    <property type="entry name" value="Beta-barrel_TonB_sf"/>
</dbReference>
<reference evidence="5 6" key="1">
    <citation type="submission" date="2023-05" db="EMBL/GenBank/DDBJ databases">
        <authorList>
            <person name="Guo Y."/>
        </authorList>
    </citation>
    <scope>NUCLEOTIDE SEQUENCE [LARGE SCALE GENOMIC DNA]</scope>
    <source>
        <strain evidence="5 6">GR2756</strain>
    </source>
</reference>
<protein>
    <submittedName>
        <fullName evidence="5">TonB-dependent receptor</fullName>
    </submittedName>
</protein>
<evidence type="ECO:0000256" key="2">
    <source>
        <dbReference type="ARBA" id="ARBA00023136"/>
    </source>
</evidence>
<dbReference type="InterPro" id="IPR000531">
    <property type="entry name" value="Beta-barrel_TonB"/>
</dbReference>
<dbReference type="RefSeq" id="WP_315726930.1">
    <property type="nucleotide sequence ID" value="NZ_JAVUPU010000006.1"/>
</dbReference>
<evidence type="ECO:0000256" key="3">
    <source>
        <dbReference type="ARBA" id="ARBA00023237"/>
    </source>
</evidence>
<comment type="caution">
    <text evidence="5">The sequence shown here is derived from an EMBL/GenBank/DDBJ whole genome shotgun (WGS) entry which is preliminary data.</text>
</comment>
<proteinExistence type="predicted"/>
<dbReference type="Proteomes" id="UP001259572">
    <property type="component" value="Unassembled WGS sequence"/>
</dbReference>
<evidence type="ECO:0000259" key="4">
    <source>
        <dbReference type="Pfam" id="PF00593"/>
    </source>
</evidence>
<keyword evidence="2" id="KW-0472">Membrane</keyword>
<comment type="subcellular location">
    <subcellularLocation>
        <location evidence="1">Cell outer membrane</location>
    </subcellularLocation>
</comment>
<feature type="domain" description="TonB-dependent receptor-like beta-barrel" evidence="4">
    <location>
        <begin position="230"/>
        <end position="723"/>
    </location>
</feature>
<dbReference type="Gene3D" id="2.40.170.20">
    <property type="entry name" value="TonB-dependent receptor, beta-barrel domain"/>
    <property type="match status" value="1"/>
</dbReference>
<evidence type="ECO:0000313" key="5">
    <source>
        <dbReference type="EMBL" id="MDT9599831.1"/>
    </source>
</evidence>
<keyword evidence="6" id="KW-1185">Reference proteome</keyword>
<dbReference type="SUPFAM" id="SSF56935">
    <property type="entry name" value="Porins"/>
    <property type="match status" value="1"/>
</dbReference>
<evidence type="ECO:0000256" key="1">
    <source>
        <dbReference type="ARBA" id="ARBA00004442"/>
    </source>
</evidence>
<gene>
    <name evidence="5" type="ORF">RQX22_12790</name>
</gene>
<evidence type="ECO:0000313" key="6">
    <source>
        <dbReference type="Proteomes" id="UP001259572"/>
    </source>
</evidence>
<dbReference type="PANTHER" id="PTHR47234:SF3">
    <property type="entry name" value="SECRETIN_TONB SHORT N-TERMINAL DOMAIN-CONTAINING PROTEIN"/>
    <property type="match status" value="1"/>
</dbReference>
<dbReference type="Pfam" id="PF00593">
    <property type="entry name" value="TonB_dep_Rec_b-barrel"/>
    <property type="match status" value="1"/>
</dbReference>
<keyword evidence="3" id="KW-0998">Cell outer membrane</keyword>
<keyword evidence="5" id="KW-0675">Receptor</keyword>
<sequence>MAADLLLNDELEGFEIGAQTGISTRGDGEKYLFEGSFGAKFADGRGHFMIGADYLKDEGVIPGISRPLIGATAFVPGPDGKLYPTANITESNRTQTGLINTGVLAGQVFNNDGTLRAFQYGTRRPGAPTLQIDSPDPEAYNTDQYRSLSAPIQRANVFARASFDVTDNLNLWVEGSFNRVWDQRVYFPDLGVNQITIQAENPFLRQDIRDQLAAAGETSFVMGRALTDVSLARYKYSRESIQGSIGFDGRFGGGKWRYNAFYTHGEQTQNQRLRDITLRTEFNAAVDAVQVGGQIVCRINADANPNNNDPNCRPLNLFGNGNASAEAIDYVTEDWNVIAKTWLDHVGASISGEAFQLWNRPVSVAAGVEYREESFSNSYDPFSLASRFNTINGVNIAKTGNNVKEAFAEVNIPLLADLPIVQELNFNGAARISDYSDSGSIWSWKLGLVWNVIDGLKLRGTRSRDIRAAAITELFAQRGTFFTNVSDLGSPGNPTTQVILRTGGNPDLSPEIADTLTVGAVLSPRFMPGFNFSIDYFDIKIEDVITTLSAQQIVNTCYLQNNQGACDQLVRVGGVLSEINASFINIANFRNKGIDLEASYRTRMEGIGLPGQLHVRALANYVDTLVLDNGVAAIEGAGYLGAQAVYLVPKWRGLLSTTYESERFGSDIRARYVGGGEYAPASVLPNQGDNRIAARTYIDLGLRGYFPIGDDRKITIYGSVQNLFDRDPALGAVGSPYHDLIGRYFTFGVRANF</sequence>